<evidence type="ECO:0000259" key="7">
    <source>
        <dbReference type="Pfam" id="PF07195"/>
    </source>
</evidence>
<dbReference type="Proteomes" id="UP000606720">
    <property type="component" value="Unassembled WGS sequence"/>
</dbReference>
<feature type="domain" description="Flagellar hook-associated protein 2 N-terminal" evidence="6">
    <location>
        <begin position="62"/>
        <end position="129"/>
    </location>
</feature>
<comment type="similarity">
    <text evidence="1 5">Belongs to the FliD family.</text>
</comment>
<evidence type="ECO:0000259" key="6">
    <source>
        <dbReference type="Pfam" id="PF02465"/>
    </source>
</evidence>
<comment type="subunit">
    <text evidence="2 5">Homopentamer.</text>
</comment>
<comment type="function">
    <text evidence="5">Required for morphogenesis and for the elongation of the flagellar filament by facilitating polymerization of the flagellin monomers at the tip of growing filament. Forms a capping structure, which prevents flagellin subunits (transported through the central channel of the flagellum) from leaking out without polymerization at the distal end.</text>
</comment>
<dbReference type="Pfam" id="PF07195">
    <property type="entry name" value="FliD_C"/>
    <property type="match status" value="1"/>
</dbReference>
<sequence length="431" mass="47805">MSAVDNAYHYYLSTYGSFAASRYDTHKKSELRHVYNSILKINREAPLYKLKQSEDVPRFLIDIKEHTRQIKNVISSLSDDTDGLESSFQKKVAVSSDEDIVSVAYIGSNNNSENSQQFNIEVKQLATPQVNLGNFLFGDSLDIPPGDYSFDLTTATNSYEFQFTVNPDDTNRSIQDKLTRLFNTSGVGLTAEVMIDEKNRSSLKLTSKQTGLSENETSLFEIKPSASSGSIAAMEVLGIEHVSAPAHNSSFILNGKEHSSYSNTFTINNIFELTLHGISRTDHPSAIGFKTSIDAVADNLQKLVDAYNGFIETGENYSSSAQGNRLLRDLKNVSYSYKDNLENIGMIVNESGSITIDKTLLADALDTEDPSAAFSILNSFKNSLFAKADNASINPIKYVDKIIVAYKRPGRNFTSPYYSSIYSGMMLDRYC</sequence>
<dbReference type="GO" id="GO:0009421">
    <property type="term" value="C:bacterial-type flagellum filament cap"/>
    <property type="evidence" value="ECO:0007669"/>
    <property type="project" value="InterPro"/>
</dbReference>
<proteinExistence type="inferred from homology"/>
<evidence type="ECO:0000256" key="2">
    <source>
        <dbReference type="ARBA" id="ARBA00011255"/>
    </source>
</evidence>
<evidence type="ECO:0000313" key="8">
    <source>
        <dbReference type="EMBL" id="MBC5712657.1"/>
    </source>
</evidence>
<dbReference type="InterPro" id="IPR040026">
    <property type="entry name" value="FliD"/>
</dbReference>
<evidence type="ECO:0000256" key="1">
    <source>
        <dbReference type="ARBA" id="ARBA00009764"/>
    </source>
</evidence>
<keyword evidence="8" id="KW-0282">Flagellum</keyword>
<reference evidence="8" key="1">
    <citation type="submission" date="2020-08" db="EMBL/GenBank/DDBJ databases">
        <title>Genome public.</title>
        <authorList>
            <person name="Liu C."/>
            <person name="Sun Q."/>
        </authorList>
    </citation>
    <scope>NUCLEOTIDE SEQUENCE</scope>
    <source>
        <strain evidence="8">BX1005</strain>
    </source>
</reference>
<name>A0A923RRK4_9FIRM</name>
<gene>
    <name evidence="8" type="ORF">H8S17_00275</name>
</gene>
<dbReference type="PANTHER" id="PTHR30288:SF0">
    <property type="entry name" value="FLAGELLAR HOOK-ASSOCIATED PROTEIN 2"/>
    <property type="match status" value="1"/>
</dbReference>
<keyword evidence="4 5" id="KW-0975">Bacterial flagellum</keyword>
<organism evidence="8 9">
    <name type="scientific">Roseburia zhanii</name>
    <dbReference type="NCBI Taxonomy" id="2763064"/>
    <lineage>
        <taxon>Bacteria</taxon>
        <taxon>Bacillati</taxon>
        <taxon>Bacillota</taxon>
        <taxon>Clostridia</taxon>
        <taxon>Lachnospirales</taxon>
        <taxon>Lachnospiraceae</taxon>
        <taxon>Roseburia</taxon>
    </lineage>
</organism>
<feature type="domain" description="Flagellar hook-associated protein 2 C-terminal" evidence="7">
    <location>
        <begin position="246"/>
        <end position="379"/>
    </location>
</feature>
<dbReference type="GO" id="GO:0071973">
    <property type="term" value="P:bacterial-type flagellum-dependent cell motility"/>
    <property type="evidence" value="ECO:0007669"/>
    <property type="project" value="TreeGrafter"/>
</dbReference>
<evidence type="ECO:0000256" key="4">
    <source>
        <dbReference type="ARBA" id="ARBA00023143"/>
    </source>
</evidence>
<keyword evidence="8" id="KW-0966">Cell projection</keyword>
<dbReference type="RefSeq" id="WP_186865754.1">
    <property type="nucleotide sequence ID" value="NZ_JACOPH010000001.1"/>
</dbReference>
<accession>A0A923RRK4</accession>
<dbReference type="Pfam" id="PF02465">
    <property type="entry name" value="FliD_N"/>
    <property type="match status" value="1"/>
</dbReference>
<dbReference type="GO" id="GO:0007155">
    <property type="term" value="P:cell adhesion"/>
    <property type="evidence" value="ECO:0007669"/>
    <property type="project" value="InterPro"/>
</dbReference>
<evidence type="ECO:0000256" key="5">
    <source>
        <dbReference type="RuleBase" id="RU362066"/>
    </source>
</evidence>
<comment type="caution">
    <text evidence="8">The sequence shown here is derived from an EMBL/GenBank/DDBJ whole genome shotgun (WGS) entry which is preliminary data.</text>
</comment>
<dbReference type="GO" id="GO:0009424">
    <property type="term" value="C:bacterial-type flagellum hook"/>
    <property type="evidence" value="ECO:0007669"/>
    <property type="project" value="UniProtKB-UniRule"/>
</dbReference>
<dbReference type="InterPro" id="IPR010809">
    <property type="entry name" value="FliD_C"/>
</dbReference>
<dbReference type="InterPro" id="IPR003481">
    <property type="entry name" value="FliD_N"/>
</dbReference>
<dbReference type="AlphaFoldDB" id="A0A923RRK4"/>
<evidence type="ECO:0000313" key="9">
    <source>
        <dbReference type="Proteomes" id="UP000606720"/>
    </source>
</evidence>
<dbReference type="PANTHER" id="PTHR30288">
    <property type="entry name" value="FLAGELLAR CAP/ASSEMBLY PROTEIN FLID"/>
    <property type="match status" value="1"/>
</dbReference>
<keyword evidence="5" id="KW-0964">Secreted</keyword>
<dbReference type="EMBL" id="JACOPH010000001">
    <property type="protein sequence ID" value="MBC5712657.1"/>
    <property type="molecule type" value="Genomic_DNA"/>
</dbReference>
<protein>
    <recommendedName>
        <fullName evidence="5">Flagellar hook-associated protein 2</fullName>
        <shortName evidence="5">HAP2</shortName>
    </recommendedName>
    <alternativeName>
        <fullName evidence="5">Flagellar cap protein</fullName>
    </alternativeName>
</protein>
<keyword evidence="3" id="KW-0175">Coiled coil</keyword>
<keyword evidence="9" id="KW-1185">Reference proteome</keyword>
<comment type="subcellular location">
    <subcellularLocation>
        <location evidence="5">Secreted</location>
    </subcellularLocation>
    <subcellularLocation>
        <location evidence="5">Bacterial flagellum</location>
    </subcellularLocation>
</comment>
<keyword evidence="8" id="KW-0969">Cilium</keyword>
<dbReference type="GO" id="GO:0005576">
    <property type="term" value="C:extracellular region"/>
    <property type="evidence" value="ECO:0007669"/>
    <property type="project" value="UniProtKB-SubCell"/>
</dbReference>
<evidence type="ECO:0000256" key="3">
    <source>
        <dbReference type="ARBA" id="ARBA00023054"/>
    </source>
</evidence>